<dbReference type="Gene3D" id="1.10.357.10">
    <property type="entry name" value="Tetracycline Repressor, domain 2"/>
    <property type="match status" value="1"/>
</dbReference>
<reference evidence="6 7" key="1">
    <citation type="submission" date="2013-03" db="EMBL/GenBank/DDBJ databases">
        <title>Assembly of a new bacterial strain Brevibacillus borstelensis AK1.</title>
        <authorList>
            <person name="Rajan I."/>
            <person name="PoliReddy D."/>
            <person name="Sugumar T."/>
            <person name="Rathinam K."/>
            <person name="Alqarawi S."/>
            <person name="Khalil A.B."/>
            <person name="Sivakumar N."/>
        </authorList>
    </citation>
    <scope>NUCLEOTIDE SEQUENCE [LARGE SCALE GENOMIC DNA]</scope>
    <source>
        <strain evidence="6 7">AK1</strain>
    </source>
</reference>
<dbReference type="SUPFAM" id="SSF46689">
    <property type="entry name" value="Homeodomain-like"/>
    <property type="match status" value="1"/>
</dbReference>
<keyword evidence="1" id="KW-0805">Transcription regulation</keyword>
<evidence type="ECO:0000259" key="5">
    <source>
        <dbReference type="PROSITE" id="PS50977"/>
    </source>
</evidence>
<dbReference type="GO" id="GO:0003677">
    <property type="term" value="F:DNA binding"/>
    <property type="evidence" value="ECO:0007669"/>
    <property type="project" value="UniProtKB-UniRule"/>
</dbReference>
<accession>M8E3P2</accession>
<evidence type="ECO:0000256" key="3">
    <source>
        <dbReference type="ARBA" id="ARBA00023163"/>
    </source>
</evidence>
<dbReference type="InterPro" id="IPR009057">
    <property type="entry name" value="Homeodomain-like_sf"/>
</dbReference>
<evidence type="ECO:0000313" key="7">
    <source>
        <dbReference type="Proteomes" id="UP000012081"/>
    </source>
</evidence>
<keyword evidence="3" id="KW-0804">Transcription</keyword>
<dbReference type="InterPro" id="IPR036271">
    <property type="entry name" value="Tet_transcr_reg_TetR-rel_C_sf"/>
</dbReference>
<feature type="domain" description="HTH tetR-type" evidence="5">
    <location>
        <begin position="13"/>
        <end position="73"/>
    </location>
</feature>
<dbReference type="PROSITE" id="PS50977">
    <property type="entry name" value="HTH_TETR_2"/>
    <property type="match status" value="1"/>
</dbReference>
<dbReference type="InterPro" id="IPR001647">
    <property type="entry name" value="HTH_TetR"/>
</dbReference>
<dbReference type="PANTHER" id="PTHR47506:SF1">
    <property type="entry name" value="HTH-TYPE TRANSCRIPTIONAL REGULATOR YJDC"/>
    <property type="match status" value="1"/>
</dbReference>
<dbReference type="RefSeq" id="WP_003392858.1">
    <property type="nucleotide sequence ID" value="NZ_APBN01000022.1"/>
</dbReference>
<evidence type="ECO:0000256" key="2">
    <source>
        <dbReference type="ARBA" id="ARBA00023125"/>
    </source>
</evidence>
<evidence type="ECO:0000256" key="1">
    <source>
        <dbReference type="ARBA" id="ARBA00023015"/>
    </source>
</evidence>
<organism evidence="6 7">
    <name type="scientific">Brevibacillus borstelensis AK1</name>
    <dbReference type="NCBI Taxonomy" id="1300222"/>
    <lineage>
        <taxon>Bacteria</taxon>
        <taxon>Bacillati</taxon>
        <taxon>Bacillota</taxon>
        <taxon>Bacilli</taxon>
        <taxon>Bacillales</taxon>
        <taxon>Paenibacillaceae</taxon>
        <taxon>Brevibacillus</taxon>
    </lineage>
</organism>
<protein>
    <submittedName>
        <fullName evidence="6">Transcriptional regulator</fullName>
    </submittedName>
</protein>
<dbReference type="FunFam" id="1.10.10.60:FF:000141">
    <property type="entry name" value="TetR family transcriptional regulator"/>
    <property type="match status" value="1"/>
</dbReference>
<feature type="DNA-binding region" description="H-T-H motif" evidence="4">
    <location>
        <begin position="36"/>
        <end position="55"/>
    </location>
</feature>
<dbReference type="EMBL" id="APBN01000022">
    <property type="protein sequence ID" value="EMT50080.1"/>
    <property type="molecule type" value="Genomic_DNA"/>
</dbReference>
<dbReference type="AlphaFoldDB" id="M8E3P2"/>
<comment type="caution">
    <text evidence="6">The sequence shown here is derived from an EMBL/GenBank/DDBJ whole genome shotgun (WGS) entry which is preliminary data.</text>
</comment>
<sequence length="204" mass="23608">MTRRRLTQEERKQETRQLLLESAAKTFAQLGFHGASVDKIAEFAGFSKGAVYAHFQSKEELFLAILEQQMKLHVHTIHKIISQQPSLEHFHETMNRYFHSARQQTRTWSMLNMEFLLYAMREESVRQKWSSMILESAEQLSKTIEEMMAKEHCEASLSAEEMAWTLLSLENGMAIFSSIVENAAPPDLFGKALQSMLQPPRQEE</sequence>
<name>M8E3P2_9BACL</name>
<dbReference type="PRINTS" id="PR00455">
    <property type="entry name" value="HTHTETR"/>
</dbReference>
<dbReference type="Gene3D" id="1.10.10.60">
    <property type="entry name" value="Homeodomain-like"/>
    <property type="match status" value="1"/>
</dbReference>
<keyword evidence="7" id="KW-1185">Reference proteome</keyword>
<evidence type="ECO:0000256" key="4">
    <source>
        <dbReference type="PROSITE-ProRule" id="PRU00335"/>
    </source>
</evidence>
<dbReference type="PANTHER" id="PTHR47506">
    <property type="entry name" value="TRANSCRIPTIONAL REGULATORY PROTEIN"/>
    <property type="match status" value="1"/>
</dbReference>
<gene>
    <name evidence="6" type="ORF">I532_24487</name>
</gene>
<dbReference type="Pfam" id="PF00440">
    <property type="entry name" value="TetR_N"/>
    <property type="match status" value="1"/>
</dbReference>
<evidence type="ECO:0000313" key="6">
    <source>
        <dbReference type="EMBL" id="EMT50080.1"/>
    </source>
</evidence>
<dbReference type="PATRIC" id="fig|1300222.3.peg.5147"/>
<proteinExistence type="predicted"/>
<dbReference type="OrthoDB" id="9814200at2"/>
<dbReference type="SUPFAM" id="SSF48498">
    <property type="entry name" value="Tetracyclin repressor-like, C-terminal domain"/>
    <property type="match status" value="1"/>
</dbReference>
<dbReference type="GO" id="GO:0045892">
    <property type="term" value="P:negative regulation of DNA-templated transcription"/>
    <property type="evidence" value="ECO:0007669"/>
    <property type="project" value="UniProtKB-ARBA"/>
</dbReference>
<keyword evidence="2 4" id="KW-0238">DNA-binding</keyword>
<dbReference type="STRING" id="1300222.I532_24487"/>
<dbReference type="Proteomes" id="UP000012081">
    <property type="component" value="Unassembled WGS sequence"/>
</dbReference>